<feature type="transmembrane region" description="Helical" evidence="1">
    <location>
        <begin position="86"/>
        <end position="108"/>
    </location>
</feature>
<dbReference type="Proteomes" id="UP000694920">
    <property type="component" value="Unplaced"/>
</dbReference>
<dbReference type="GO" id="GO:0035725">
    <property type="term" value="P:sodium ion transmembrane transport"/>
    <property type="evidence" value="ECO:0007669"/>
    <property type="project" value="TreeGrafter"/>
</dbReference>
<dbReference type="Pfam" id="PF00027">
    <property type="entry name" value="cNMP_binding"/>
    <property type="match status" value="1"/>
</dbReference>
<dbReference type="PANTHER" id="PTHR45689">
    <property type="entry name" value="I[[H]] CHANNEL, ISOFORM E"/>
    <property type="match status" value="1"/>
</dbReference>
<dbReference type="GeneID" id="107264931"/>
<dbReference type="Gene3D" id="1.10.287.630">
    <property type="entry name" value="Helix hairpin bin"/>
    <property type="match status" value="1"/>
</dbReference>
<dbReference type="AlphaFoldDB" id="A0AAJ7FFH4"/>
<keyword evidence="1" id="KW-0812">Transmembrane</keyword>
<dbReference type="PROSITE" id="PS50042">
    <property type="entry name" value="CNMP_BINDING_3"/>
    <property type="match status" value="1"/>
</dbReference>
<evidence type="ECO:0000259" key="2">
    <source>
        <dbReference type="PROSITE" id="PS50042"/>
    </source>
</evidence>
<dbReference type="InterPro" id="IPR014710">
    <property type="entry name" value="RmlC-like_jellyroll"/>
</dbReference>
<keyword evidence="1" id="KW-1133">Transmembrane helix</keyword>
<dbReference type="SMART" id="SM00100">
    <property type="entry name" value="cNMP"/>
    <property type="match status" value="1"/>
</dbReference>
<reference evidence="4" key="1">
    <citation type="submission" date="2025-08" db="UniProtKB">
        <authorList>
            <consortium name="RefSeq"/>
        </authorList>
    </citation>
    <scope>IDENTIFICATION</scope>
</reference>
<dbReference type="InterPro" id="IPR051413">
    <property type="entry name" value="K/Na_HCN_channel"/>
</dbReference>
<dbReference type="PANTHER" id="PTHR45689:SF14">
    <property type="entry name" value="CYCLIC NUCLEOTIDE-GATED CATION CHANNEL SUBUNIT A-LIKE PROTEIN"/>
    <property type="match status" value="1"/>
</dbReference>
<gene>
    <name evidence="4" type="primary">LOC107264931</name>
</gene>
<feature type="transmembrane region" description="Helical" evidence="1">
    <location>
        <begin position="120"/>
        <end position="138"/>
    </location>
</feature>
<proteinExistence type="predicted"/>
<dbReference type="Gene3D" id="1.10.287.70">
    <property type="match status" value="1"/>
</dbReference>
<organism evidence="3 4">
    <name type="scientific">Cephus cinctus</name>
    <name type="common">Wheat stem sawfly</name>
    <dbReference type="NCBI Taxonomy" id="211228"/>
    <lineage>
        <taxon>Eukaryota</taxon>
        <taxon>Metazoa</taxon>
        <taxon>Ecdysozoa</taxon>
        <taxon>Arthropoda</taxon>
        <taxon>Hexapoda</taxon>
        <taxon>Insecta</taxon>
        <taxon>Pterygota</taxon>
        <taxon>Neoptera</taxon>
        <taxon>Endopterygota</taxon>
        <taxon>Hymenoptera</taxon>
        <taxon>Cephoidea</taxon>
        <taxon>Cephidae</taxon>
        <taxon>Cephus</taxon>
    </lineage>
</organism>
<dbReference type="RefSeq" id="XP_015589234.1">
    <property type="nucleotide sequence ID" value="XM_015733748.2"/>
</dbReference>
<evidence type="ECO:0000256" key="1">
    <source>
        <dbReference type="SAM" id="Phobius"/>
    </source>
</evidence>
<sequence>MPAQHKCALLSSRPNNQFGGFSSESVGCVSWFRKLRLWCSISENHPKCQQYFIGMAAITKERRRQFRLASCWIIHPFSDVRFMWELLMIVIYLIAFVTIPFMICFIIMDYEAIYYDKINLAIYAICWLDIIINCITGIHDSKSMKVVFDQGAIIKSYMKGFLVLDIVTSLPYDHITAAWRKVPGPGASLIVAVINVLPTLKIIRYFTLHSYILQLFAHSMNNNWSYQMSTTLLLSGYVIYWFSCFCYIIPIFTMYILQVTIENCPDCWISNIQGQGIAAKFRHALYIVVDNFTASGYGIFPPIAEGHSLFCTFLLLAGRIFECYITIIFLQIKSNSQEPEAKFQEIINQLSAYIWQKQLPPYMKKRLLLYYRFRFRKSYFRERMILSSLPDQLRQEIVLYSCQRLVENVAIFQNLPQDVLTSIVTNLKLELYLPNDIIVKASTHGDCMFFLSSGTVAVFTPTGKEICHLDDGAYFGEVALLVQDQRRVASVVAIDICEVYRLDRRDFRKSIAVQSDLFAKIERIATERMEKTVLVEEQHKRLLQQKSGRFSSLTRGRYYRKM</sequence>
<feature type="transmembrane region" description="Helical" evidence="1">
    <location>
        <begin position="237"/>
        <end position="257"/>
    </location>
</feature>
<dbReference type="CDD" id="cd00038">
    <property type="entry name" value="CAP_ED"/>
    <property type="match status" value="1"/>
</dbReference>
<dbReference type="InterPro" id="IPR018490">
    <property type="entry name" value="cNMP-bd_dom_sf"/>
</dbReference>
<dbReference type="GO" id="GO:0003254">
    <property type="term" value="P:regulation of membrane depolarization"/>
    <property type="evidence" value="ECO:0007669"/>
    <property type="project" value="TreeGrafter"/>
</dbReference>
<dbReference type="Gene3D" id="2.60.120.10">
    <property type="entry name" value="Jelly Rolls"/>
    <property type="match status" value="1"/>
</dbReference>
<evidence type="ECO:0000313" key="3">
    <source>
        <dbReference type="Proteomes" id="UP000694920"/>
    </source>
</evidence>
<dbReference type="GO" id="GO:0005249">
    <property type="term" value="F:voltage-gated potassium channel activity"/>
    <property type="evidence" value="ECO:0007669"/>
    <property type="project" value="TreeGrafter"/>
</dbReference>
<evidence type="ECO:0000313" key="4">
    <source>
        <dbReference type="RefSeq" id="XP_015589234.1"/>
    </source>
</evidence>
<name>A0AAJ7FFH4_CEPCN</name>
<dbReference type="InterPro" id="IPR000595">
    <property type="entry name" value="cNMP-bd_dom"/>
</dbReference>
<accession>A0AAJ7FFH4</accession>
<dbReference type="KEGG" id="ccin:107264931"/>
<protein>
    <submittedName>
        <fullName evidence="4">Potassium/sodium hyperpolarization-activated cyclic nucleotide-gated channel 1</fullName>
    </submittedName>
</protein>
<dbReference type="SUPFAM" id="SSF51206">
    <property type="entry name" value="cAMP-binding domain-like"/>
    <property type="match status" value="1"/>
</dbReference>
<feature type="domain" description="Cyclic nucleotide-binding" evidence="2">
    <location>
        <begin position="411"/>
        <end position="511"/>
    </location>
</feature>
<keyword evidence="1" id="KW-0472">Membrane</keyword>
<dbReference type="SUPFAM" id="SSF81324">
    <property type="entry name" value="Voltage-gated potassium channels"/>
    <property type="match status" value="1"/>
</dbReference>
<keyword evidence="3" id="KW-1185">Reference proteome</keyword>
<dbReference type="GO" id="GO:0098855">
    <property type="term" value="C:HCN channel complex"/>
    <property type="evidence" value="ECO:0007669"/>
    <property type="project" value="TreeGrafter"/>
</dbReference>